<dbReference type="Proteomes" id="UP001164929">
    <property type="component" value="Chromosome 4"/>
</dbReference>
<keyword evidence="3" id="KW-1185">Reference proteome</keyword>
<feature type="transmembrane region" description="Helical" evidence="1">
    <location>
        <begin position="19"/>
        <end position="40"/>
    </location>
</feature>
<accession>A0AAD6R225</accession>
<keyword evidence="1" id="KW-0472">Membrane</keyword>
<dbReference type="EMBL" id="JAQIZT010000004">
    <property type="protein sequence ID" value="KAJ7000870.1"/>
    <property type="molecule type" value="Genomic_DNA"/>
</dbReference>
<reference evidence="2 3" key="1">
    <citation type="journal article" date="2023" name="Mol. Ecol. Resour.">
        <title>Chromosome-level genome assembly of a triploid poplar Populus alba 'Berolinensis'.</title>
        <authorList>
            <person name="Chen S."/>
            <person name="Yu Y."/>
            <person name="Wang X."/>
            <person name="Wang S."/>
            <person name="Zhang T."/>
            <person name="Zhou Y."/>
            <person name="He R."/>
            <person name="Meng N."/>
            <person name="Wang Y."/>
            <person name="Liu W."/>
            <person name="Liu Z."/>
            <person name="Liu J."/>
            <person name="Guo Q."/>
            <person name="Huang H."/>
            <person name="Sederoff R.R."/>
            <person name="Wang G."/>
            <person name="Qu G."/>
            <person name="Chen S."/>
        </authorList>
    </citation>
    <scope>NUCLEOTIDE SEQUENCE [LARGE SCALE GENOMIC DNA]</scope>
    <source>
        <strain evidence="2">SC-2020</strain>
    </source>
</reference>
<keyword evidence="1" id="KW-0812">Transmembrane</keyword>
<evidence type="ECO:0000313" key="2">
    <source>
        <dbReference type="EMBL" id="KAJ7000870.1"/>
    </source>
</evidence>
<dbReference type="AlphaFoldDB" id="A0AAD6R225"/>
<gene>
    <name evidence="2" type="ORF">NC653_011352</name>
</gene>
<evidence type="ECO:0000256" key="1">
    <source>
        <dbReference type="SAM" id="Phobius"/>
    </source>
</evidence>
<evidence type="ECO:0000313" key="3">
    <source>
        <dbReference type="Proteomes" id="UP001164929"/>
    </source>
</evidence>
<sequence>MLPCCCDLYFMSPKDKSDFSGAIIIALGKIQITYLLAVSYSLLAKFSFTTLDITLFLHGILLVRFVWRLACEFQAS</sequence>
<organism evidence="2 3">
    <name type="scientific">Populus alba x Populus x berolinensis</name>
    <dbReference type="NCBI Taxonomy" id="444605"/>
    <lineage>
        <taxon>Eukaryota</taxon>
        <taxon>Viridiplantae</taxon>
        <taxon>Streptophyta</taxon>
        <taxon>Embryophyta</taxon>
        <taxon>Tracheophyta</taxon>
        <taxon>Spermatophyta</taxon>
        <taxon>Magnoliopsida</taxon>
        <taxon>eudicotyledons</taxon>
        <taxon>Gunneridae</taxon>
        <taxon>Pentapetalae</taxon>
        <taxon>rosids</taxon>
        <taxon>fabids</taxon>
        <taxon>Malpighiales</taxon>
        <taxon>Salicaceae</taxon>
        <taxon>Saliceae</taxon>
        <taxon>Populus</taxon>
    </lineage>
</organism>
<name>A0AAD6R225_9ROSI</name>
<proteinExistence type="predicted"/>
<comment type="caution">
    <text evidence="2">The sequence shown here is derived from an EMBL/GenBank/DDBJ whole genome shotgun (WGS) entry which is preliminary data.</text>
</comment>
<protein>
    <submittedName>
        <fullName evidence="2">Uncharacterized protein</fullName>
    </submittedName>
</protein>
<keyword evidence="1" id="KW-1133">Transmembrane helix</keyword>
<feature type="transmembrane region" description="Helical" evidence="1">
    <location>
        <begin position="46"/>
        <end position="67"/>
    </location>
</feature>